<feature type="transmembrane region" description="Helical" evidence="5">
    <location>
        <begin position="294"/>
        <end position="311"/>
    </location>
</feature>
<evidence type="ECO:0000256" key="4">
    <source>
        <dbReference type="ARBA" id="ARBA00023136"/>
    </source>
</evidence>
<feature type="transmembrane region" description="Helical" evidence="5">
    <location>
        <begin position="204"/>
        <end position="230"/>
    </location>
</feature>
<keyword evidence="3 5" id="KW-1133">Transmembrane helix</keyword>
<proteinExistence type="predicted"/>
<evidence type="ECO:0000256" key="2">
    <source>
        <dbReference type="ARBA" id="ARBA00022692"/>
    </source>
</evidence>
<keyword evidence="2 5" id="KW-0812">Transmembrane</keyword>
<keyword evidence="4 5" id="KW-0472">Membrane</keyword>
<reference evidence="7" key="1">
    <citation type="submission" date="2023-10" db="EMBL/GenBank/DDBJ databases">
        <authorList>
            <person name="Chen Y."/>
            <person name="Shah S."/>
            <person name="Dougan E. K."/>
            <person name="Thang M."/>
            <person name="Chan C."/>
        </authorList>
    </citation>
    <scope>NUCLEOTIDE SEQUENCE [LARGE SCALE GENOMIC DNA]</scope>
</reference>
<protein>
    <recommendedName>
        <fullName evidence="6">Amino acid transporter transmembrane domain-containing protein</fullName>
    </recommendedName>
</protein>
<dbReference type="InterPro" id="IPR013057">
    <property type="entry name" value="AA_transpt_TM"/>
</dbReference>
<comment type="subcellular location">
    <subcellularLocation>
        <location evidence="1">Membrane</location>
        <topology evidence="1">Multi-pass membrane protein</topology>
    </subcellularLocation>
</comment>
<feature type="transmembrane region" description="Helical" evidence="5">
    <location>
        <begin position="363"/>
        <end position="382"/>
    </location>
</feature>
<gene>
    <name evidence="7" type="ORF">PCOR1329_LOCUS76516</name>
</gene>
<evidence type="ECO:0000256" key="1">
    <source>
        <dbReference type="ARBA" id="ARBA00004141"/>
    </source>
</evidence>
<feature type="transmembrane region" description="Helical" evidence="5">
    <location>
        <begin position="65"/>
        <end position="87"/>
    </location>
</feature>
<evidence type="ECO:0000313" key="8">
    <source>
        <dbReference type="Proteomes" id="UP001189429"/>
    </source>
</evidence>
<evidence type="ECO:0000256" key="3">
    <source>
        <dbReference type="ARBA" id="ARBA00022989"/>
    </source>
</evidence>
<dbReference type="PANTHER" id="PTHR22950">
    <property type="entry name" value="AMINO ACID TRANSPORTER"/>
    <property type="match status" value="1"/>
</dbReference>
<feature type="domain" description="Amino acid transporter transmembrane" evidence="6">
    <location>
        <begin position="36"/>
        <end position="408"/>
    </location>
</feature>
<accession>A0ABN9XLD6</accession>
<feature type="transmembrane region" description="Helical" evidence="5">
    <location>
        <begin position="251"/>
        <end position="274"/>
    </location>
</feature>
<feature type="transmembrane region" description="Helical" evidence="5">
    <location>
        <begin position="178"/>
        <end position="198"/>
    </location>
</feature>
<evidence type="ECO:0000256" key="5">
    <source>
        <dbReference type="SAM" id="Phobius"/>
    </source>
</evidence>
<dbReference type="EMBL" id="CAUYUJ010020509">
    <property type="protein sequence ID" value="CAK0898825.1"/>
    <property type="molecule type" value="Genomic_DNA"/>
</dbReference>
<feature type="transmembrane region" description="Helical" evidence="5">
    <location>
        <begin position="331"/>
        <end position="351"/>
    </location>
</feature>
<sequence>MTGEAEIWYTRIEGQNDGGKKLAENVGKKHDFSQASLAAITTNLITAGLGTGILSLPWATAGASLLPSMLMTAAVMALNGATVMIIIRAGERWKAFDLGALLGNLPGRCSPAAQAFCNTLTWVSVFLCLVGYVVVITDALESLLTANFAGSATRAILLTVSAMCVLPVCFLDQRHLTYSSSLSIAINVYIFIVVAALIAQEGTAPGICMAGAGTGLVTLFSTLMQCGILQMCVLPMYEELKGRNIRRFQRAVIIAFSFLTLLFCAFSGLAYLKYGPGVSSNVLNDFPNDTMGNMARIGMAIVVLAVYPIILKSMTAPIHHWEERHYSGPLWRAQSSTVIIVALSAVCASFAGRLGTVQALNGALQVSAFIAVAPGLTGLFLLGRRGPLWRGTMLGLVVLGAVASALGLVYTSNDVDSVAERCVWQA</sequence>
<organism evidence="7 8">
    <name type="scientific">Prorocentrum cordatum</name>
    <dbReference type="NCBI Taxonomy" id="2364126"/>
    <lineage>
        <taxon>Eukaryota</taxon>
        <taxon>Sar</taxon>
        <taxon>Alveolata</taxon>
        <taxon>Dinophyceae</taxon>
        <taxon>Prorocentrales</taxon>
        <taxon>Prorocentraceae</taxon>
        <taxon>Prorocentrum</taxon>
    </lineage>
</organism>
<feature type="transmembrane region" description="Helical" evidence="5">
    <location>
        <begin position="115"/>
        <end position="136"/>
    </location>
</feature>
<feature type="transmembrane region" description="Helical" evidence="5">
    <location>
        <begin position="148"/>
        <end position="171"/>
    </location>
</feature>
<feature type="transmembrane region" description="Helical" evidence="5">
    <location>
        <begin position="37"/>
        <end position="59"/>
    </location>
</feature>
<dbReference type="Proteomes" id="UP001189429">
    <property type="component" value="Unassembled WGS sequence"/>
</dbReference>
<name>A0ABN9XLD6_9DINO</name>
<evidence type="ECO:0000259" key="6">
    <source>
        <dbReference type="Pfam" id="PF01490"/>
    </source>
</evidence>
<keyword evidence="8" id="KW-1185">Reference proteome</keyword>
<dbReference type="Pfam" id="PF01490">
    <property type="entry name" value="Aa_trans"/>
    <property type="match status" value="1"/>
</dbReference>
<feature type="transmembrane region" description="Helical" evidence="5">
    <location>
        <begin position="394"/>
        <end position="411"/>
    </location>
</feature>
<evidence type="ECO:0000313" key="7">
    <source>
        <dbReference type="EMBL" id="CAK0898825.1"/>
    </source>
</evidence>
<comment type="caution">
    <text evidence="7">The sequence shown here is derived from an EMBL/GenBank/DDBJ whole genome shotgun (WGS) entry which is preliminary data.</text>
</comment>